<dbReference type="Proteomes" id="UP000319383">
    <property type="component" value="Chromosome"/>
</dbReference>
<keyword evidence="2" id="KW-1185">Reference proteome</keyword>
<sequence>MFAAAGSKCPTAGRLVLFVHNLLNTALPPRYRPPWQKLRKSPENPIPIL</sequence>
<evidence type="ECO:0000313" key="2">
    <source>
        <dbReference type="Proteomes" id="UP000319383"/>
    </source>
</evidence>
<name>A0A517ZM94_9PLAN</name>
<dbReference type="EMBL" id="CP036276">
    <property type="protein sequence ID" value="QDU43603.1"/>
    <property type="molecule type" value="Genomic_DNA"/>
</dbReference>
<gene>
    <name evidence="1" type="ORF">Mal52_20790</name>
</gene>
<reference evidence="1 2" key="1">
    <citation type="submission" date="2019-02" db="EMBL/GenBank/DDBJ databases">
        <title>Deep-cultivation of Planctomycetes and their phenomic and genomic characterization uncovers novel biology.</title>
        <authorList>
            <person name="Wiegand S."/>
            <person name="Jogler M."/>
            <person name="Boedeker C."/>
            <person name="Pinto D."/>
            <person name="Vollmers J."/>
            <person name="Rivas-Marin E."/>
            <person name="Kohn T."/>
            <person name="Peeters S.H."/>
            <person name="Heuer A."/>
            <person name="Rast P."/>
            <person name="Oberbeckmann S."/>
            <person name="Bunk B."/>
            <person name="Jeske O."/>
            <person name="Meyerdierks A."/>
            <person name="Storesund J.E."/>
            <person name="Kallscheuer N."/>
            <person name="Luecker S."/>
            <person name="Lage O.M."/>
            <person name="Pohl T."/>
            <person name="Merkel B.J."/>
            <person name="Hornburger P."/>
            <person name="Mueller R.-W."/>
            <person name="Bruemmer F."/>
            <person name="Labrenz M."/>
            <person name="Spormann A.M."/>
            <person name="Op den Camp H."/>
            <person name="Overmann J."/>
            <person name="Amann R."/>
            <person name="Jetten M.S.M."/>
            <person name="Mascher T."/>
            <person name="Medema M.H."/>
            <person name="Devos D.P."/>
            <person name="Kaster A.-K."/>
            <person name="Ovreas L."/>
            <person name="Rohde M."/>
            <person name="Galperin M.Y."/>
            <person name="Jogler C."/>
        </authorList>
    </citation>
    <scope>NUCLEOTIDE SEQUENCE [LARGE SCALE GENOMIC DNA]</scope>
    <source>
        <strain evidence="1 2">Mal52</strain>
    </source>
</reference>
<evidence type="ECO:0000313" key="1">
    <source>
        <dbReference type="EMBL" id="QDU43603.1"/>
    </source>
</evidence>
<dbReference type="KEGG" id="sdyn:Mal52_20790"/>
<organism evidence="1 2">
    <name type="scientific">Symmachiella dynata</name>
    <dbReference type="NCBI Taxonomy" id="2527995"/>
    <lineage>
        <taxon>Bacteria</taxon>
        <taxon>Pseudomonadati</taxon>
        <taxon>Planctomycetota</taxon>
        <taxon>Planctomycetia</taxon>
        <taxon>Planctomycetales</taxon>
        <taxon>Planctomycetaceae</taxon>
        <taxon>Symmachiella</taxon>
    </lineage>
</organism>
<proteinExistence type="predicted"/>
<accession>A0A517ZM94</accession>
<protein>
    <submittedName>
        <fullName evidence="1">Uncharacterized protein</fullName>
    </submittedName>
</protein>
<dbReference type="AlphaFoldDB" id="A0A517ZM94"/>